<name>A0A4W5JPH3_9TELE</name>
<evidence type="ECO:0000313" key="3">
    <source>
        <dbReference type="Proteomes" id="UP000314982"/>
    </source>
</evidence>
<dbReference type="STRING" id="62062.ENSHHUP00000001639"/>
<keyword evidence="3" id="KW-1185">Reference proteome</keyword>
<evidence type="ECO:0000259" key="1">
    <source>
        <dbReference type="Pfam" id="PF07714"/>
    </source>
</evidence>
<reference evidence="2" key="3">
    <citation type="submission" date="2025-09" db="UniProtKB">
        <authorList>
            <consortium name="Ensembl"/>
        </authorList>
    </citation>
    <scope>IDENTIFICATION</scope>
</reference>
<dbReference type="Pfam" id="PF07714">
    <property type="entry name" value="PK_Tyr_Ser-Thr"/>
    <property type="match status" value="1"/>
</dbReference>
<reference evidence="3" key="1">
    <citation type="submission" date="2018-06" db="EMBL/GenBank/DDBJ databases">
        <title>Genome assembly of Danube salmon.</title>
        <authorList>
            <person name="Macqueen D.J."/>
            <person name="Gundappa M.K."/>
        </authorList>
    </citation>
    <scope>NUCLEOTIDE SEQUENCE [LARGE SCALE GENOMIC DNA]</scope>
</reference>
<dbReference type="GO" id="GO:0004672">
    <property type="term" value="F:protein kinase activity"/>
    <property type="evidence" value="ECO:0007669"/>
    <property type="project" value="InterPro"/>
</dbReference>
<proteinExistence type="predicted"/>
<dbReference type="InterPro" id="IPR011009">
    <property type="entry name" value="Kinase-like_dom_sf"/>
</dbReference>
<feature type="domain" description="Serine-threonine/tyrosine-protein kinase catalytic" evidence="1">
    <location>
        <begin position="1"/>
        <end position="46"/>
    </location>
</feature>
<sequence>MKDFDHPNVIRLQGVCLEAGSGHFPKPMVILPFMRYGDLHSFLLLSRLGDSALVSYPKLSEDHIGKKMQCFLNMVNDIVMTSSLSSCLLRHS</sequence>
<dbReference type="AlphaFoldDB" id="A0A4W5JPH3"/>
<reference evidence="2" key="2">
    <citation type="submission" date="2025-08" db="UniProtKB">
        <authorList>
            <consortium name="Ensembl"/>
        </authorList>
    </citation>
    <scope>IDENTIFICATION</scope>
</reference>
<evidence type="ECO:0000313" key="2">
    <source>
        <dbReference type="Ensembl" id="ENSHHUP00000001639.1"/>
    </source>
</evidence>
<organism evidence="2 3">
    <name type="scientific">Hucho hucho</name>
    <name type="common">huchen</name>
    <dbReference type="NCBI Taxonomy" id="62062"/>
    <lineage>
        <taxon>Eukaryota</taxon>
        <taxon>Metazoa</taxon>
        <taxon>Chordata</taxon>
        <taxon>Craniata</taxon>
        <taxon>Vertebrata</taxon>
        <taxon>Euteleostomi</taxon>
        <taxon>Actinopterygii</taxon>
        <taxon>Neopterygii</taxon>
        <taxon>Teleostei</taxon>
        <taxon>Protacanthopterygii</taxon>
        <taxon>Salmoniformes</taxon>
        <taxon>Salmonidae</taxon>
        <taxon>Salmoninae</taxon>
        <taxon>Hucho</taxon>
    </lineage>
</organism>
<dbReference type="InterPro" id="IPR001245">
    <property type="entry name" value="Ser-Thr/Tyr_kinase_cat_dom"/>
</dbReference>
<dbReference type="Ensembl" id="ENSHHUT00000001694.1">
    <property type="protein sequence ID" value="ENSHHUP00000001639.1"/>
    <property type="gene ID" value="ENSHHUG00000001099.1"/>
</dbReference>
<protein>
    <recommendedName>
        <fullName evidence="1">Serine-threonine/tyrosine-protein kinase catalytic domain-containing protein</fullName>
    </recommendedName>
</protein>
<dbReference type="Proteomes" id="UP000314982">
    <property type="component" value="Unassembled WGS sequence"/>
</dbReference>
<dbReference type="Gene3D" id="3.30.200.20">
    <property type="entry name" value="Phosphorylase Kinase, domain 1"/>
    <property type="match status" value="1"/>
</dbReference>
<accession>A0A4W5JPH3</accession>
<dbReference type="SUPFAM" id="SSF56112">
    <property type="entry name" value="Protein kinase-like (PK-like)"/>
    <property type="match status" value="1"/>
</dbReference>